<dbReference type="RefSeq" id="WP_095595335.1">
    <property type="nucleotide sequence ID" value="NZ_BMKN01000003.1"/>
</dbReference>
<accession>A0A917EM34</accession>
<organism evidence="1 2">
    <name type="scientific">Actibacterium pelagium</name>
    <dbReference type="NCBI Taxonomy" id="2029103"/>
    <lineage>
        <taxon>Bacteria</taxon>
        <taxon>Pseudomonadati</taxon>
        <taxon>Pseudomonadota</taxon>
        <taxon>Alphaproteobacteria</taxon>
        <taxon>Rhodobacterales</taxon>
        <taxon>Roseobacteraceae</taxon>
        <taxon>Actibacterium</taxon>
    </lineage>
</organism>
<reference evidence="1" key="2">
    <citation type="submission" date="2020-09" db="EMBL/GenBank/DDBJ databases">
        <authorList>
            <person name="Sun Q."/>
            <person name="Zhou Y."/>
        </authorList>
    </citation>
    <scope>NUCLEOTIDE SEQUENCE</scope>
    <source>
        <strain evidence="1">CGMCC 1.16012</strain>
    </source>
</reference>
<dbReference type="EMBL" id="BMKN01000003">
    <property type="protein sequence ID" value="GGE61909.1"/>
    <property type="molecule type" value="Genomic_DNA"/>
</dbReference>
<dbReference type="Proteomes" id="UP000606730">
    <property type="component" value="Unassembled WGS sequence"/>
</dbReference>
<name>A0A917EM34_9RHOB</name>
<reference evidence="1" key="1">
    <citation type="journal article" date="2014" name="Int. J. Syst. Evol. Microbiol.">
        <title>Complete genome sequence of Corynebacterium casei LMG S-19264T (=DSM 44701T), isolated from a smear-ripened cheese.</title>
        <authorList>
            <consortium name="US DOE Joint Genome Institute (JGI-PGF)"/>
            <person name="Walter F."/>
            <person name="Albersmeier A."/>
            <person name="Kalinowski J."/>
            <person name="Ruckert C."/>
        </authorList>
    </citation>
    <scope>NUCLEOTIDE SEQUENCE</scope>
    <source>
        <strain evidence="1">CGMCC 1.16012</strain>
    </source>
</reference>
<keyword evidence="2" id="KW-1185">Reference proteome</keyword>
<evidence type="ECO:0000313" key="2">
    <source>
        <dbReference type="Proteomes" id="UP000606730"/>
    </source>
</evidence>
<dbReference type="AlphaFoldDB" id="A0A917EM34"/>
<evidence type="ECO:0000313" key="1">
    <source>
        <dbReference type="EMBL" id="GGE61909.1"/>
    </source>
</evidence>
<proteinExistence type="predicted"/>
<comment type="caution">
    <text evidence="1">The sequence shown here is derived from an EMBL/GenBank/DDBJ whole genome shotgun (WGS) entry which is preliminary data.</text>
</comment>
<dbReference type="OrthoDB" id="7820665at2"/>
<sequence length="352" mass="39067">MTLKTLWSDADTGKAVTCHTAPSEQTVAILDQTIWGSRATRYRILGVSKKLARLRDPRYFVLSEKGRELCVFVLDYCHKNLMGQSCGAWHFVMASTVTDRQNEGLAGILIEHIRDYCLETVGSPGFGFAYVEESTVFSLKLSEQIGYAVDAEIPLTLFSRLFPRPDREVSALREDELEAVTGQLQTLYQDHELDDFRATLKPEEFMCIRDENGVVAGAQAELLNWSVQSMPGLTGVLLLKVLPHVPGLNRFLNLRNLRIVRFGNILMPEGAEAAFFEVLETALAKHDAKVGLIMLDARSPMLTRLREKGQLGVLSGALKGSAKLHIDVVGMDDAMLERLSKQPLLVSAGDVF</sequence>
<protein>
    <submittedName>
        <fullName evidence="1">Uncharacterized protein</fullName>
    </submittedName>
</protein>
<gene>
    <name evidence="1" type="ORF">GCM10011517_31940</name>
</gene>